<feature type="domain" description="Tubulin/FtsZ GTPase" evidence="5">
    <location>
        <begin position="62"/>
        <end position="137"/>
    </location>
</feature>
<accession>A0A7J6RL70</accession>
<sequence>TYTGDIDGIRMDHISVFFNEGSKGRYVGPAAQGSLLSTAGTWNFQAGRRAADYIAAFIVGVSSLYCQKPRQVPRTILVDLNLSDLHQVTASSDGLGSLYRPEAIIANDEGSGNCYARAFHTEGPDLAEHVLETIRKE</sequence>
<evidence type="ECO:0000313" key="6">
    <source>
        <dbReference type="EMBL" id="KAF4720942.1"/>
    </source>
</evidence>
<dbReference type="GO" id="GO:0005874">
    <property type="term" value="C:microtubule"/>
    <property type="evidence" value="ECO:0007669"/>
    <property type="project" value="UniProtKB-KW"/>
</dbReference>
<dbReference type="InterPro" id="IPR036525">
    <property type="entry name" value="Tubulin/FtsZ_GTPase_sf"/>
</dbReference>
<dbReference type="InterPro" id="IPR003008">
    <property type="entry name" value="Tubulin_FtsZ_GTPase"/>
</dbReference>
<organism evidence="6 7">
    <name type="scientific">Perkinsus olseni</name>
    <name type="common">Perkinsus atlanticus</name>
    <dbReference type="NCBI Taxonomy" id="32597"/>
    <lineage>
        <taxon>Eukaryota</taxon>
        <taxon>Sar</taxon>
        <taxon>Alveolata</taxon>
        <taxon>Perkinsozoa</taxon>
        <taxon>Perkinsea</taxon>
        <taxon>Perkinsida</taxon>
        <taxon>Perkinsidae</taxon>
        <taxon>Perkinsus</taxon>
    </lineage>
</organism>
<evidence type="ECO:0000259" key="5">
    <source>
        <dbReference type="Pfam" id="PF00091"/>
    </source>
</evidence>
<evidence type="ECO:0000256" key="3">
    <source>
        <dbReference type="ARBA" id="ARBA00022741"/>
    </source>
</evidence>
<keyword evidence="7" id="KW-1185">Reference proteome</keyword>
<reference evidence="6 7" key="1">
    <citation type="submission" date="2020-04" db="EMBL/GenBank/DDBJ databases">
        <title>Perkinsus olseni comparative genomics.</title>
        <authorList>
            <person name="Bogema D.R."/>
        </authorList>
    </citation>
    <scope>NUCLEOTIDE SEQUENCE [LARGE SCALE GENOMIC DNA]</scope>
    <source>
        <strain evidence="6 7">ATCC PRA-207</strain>
    </source>
</reference>
<comment type="caution">
    <text evidence="6">The sequence shown here is derived from an EMBL/GenBank/DDBJ whole genome shotgun (WGS) entry which is preliminary data.</text>
</comment>
<evidence type="ECO:0000313" key="7">
    <source>
        <dbReference type="Proteomes" id="UP000553632"/>
    </source>
</evidence>
<dbReference type="EMBL" id="JABANO010025022">
    <property type="protein sequence ID" value="KAF4720942.1"/>
    <property type="molecule type" value="Genomic_DNA"/>
</dbReference>
<dbReference type="Pfam" id="PF00091">
    <property type="entry name" value="Tubulin"/>
    <property type="match status" value="1"/>
</dbReference>
<dbReference type="InterPro" id="IPR000217">
    <property type="entry name" value="Tubulin"/>
</dbReference>
<dbReference type="GO" id="GO:0007017">
    <property type="term" value="P:microtubule-based process"/>
    <property type="evidence" value="ECO:0007669"/>
    <property type="project" value="InterPro"/>
</dbReference>
<evidence type="ECO:0000256" key="4">
    <source>
        <dbReference type="ARBA" id="ARBA00023134"/>
    </source>
</evidence>
<dbReference type="GO" id="GO:0005525">
    <property type="term" value="F:GTP binding"/>
    <property type="evidence" value="ECO:0007669"/>
    <property type="project" value="UniProtKB-KW"/>
</dbReference>
<dbReference type="Proteomes" id="UP000553632">
    <property type="component" value="Unassembled WGS sequence"/>
</dbReference>
<gene>
    <name evidence="6" type="ORF">FOZ63_022280</name>
</gene>
<keyword evidence="3" id="KW-0547">Nucleotide-binding</keyword>
<comment type="similarity">
    <text evidence="1">Belongs to the tubulin family.</text>
</comment>
<feature type="non-terminal residue" evidence="6">
    <location>
        <position position="137"/>
    </location>
</feature>
<dbReference type="PRINTS" id="PR01161">
    <property type="entry name" value="TUBULIN"/>
</dbReference>
<protein>
    <recommendedName>
        <fullName evidence="5">Tubulin/FtsZ GTPase domain-containing protein</fullName>
    </recommendedName>
</protein>
<name>A0A7J6RL70_PEROL</name>
<keyword evidence="4" id="KW-0342">GTP-binding</keyword>
<proteinExistence type="inferred from homology"/>
<dbReference type="SUPFAM" id="SSF52490">
    <property type="entry name" value="Tubulin nucleotide-binding domain-like"/>
    <property type="match status" value="1"/>
</dbReference>
<dbReference type="PANTHER" id="PTHR11588">
    <property type="entry name" value="TUBULIN"/>
    <property type="match status" value="1"/>
</dbReference>
<dbReference type="AlphaFoldDB" id="A0A7J6RL70"/>
<keyword evidence="2" id="KW-0493">Microtubule</keyword>
<feature type="non-terminal residue" evidence="6">
    <location>
        <position position="1"/>
    </location>
</feature>
<evidence type="ECO:0000256" key="2">
    <source>
        <dbReference type="ARBA" id="ARBA00022701"/>
    </source>
</evidence>
<dbReference type="Gene3D" id="3.40.50.1440">
    <property type="entry name" value="Tubulin/FtsZ, GTPase domain"/>
    <property type="match status" value="1"/>
</dbReference>
<evidence type="ECO:0000256" key="1">
    <source>
        <dbReference type="ARBA" id="ARBA00009636"/>
    </source>
</evidence>